<dbReference type="NCBIfam" id="NF038065">
    <property type="entry name" value="Pr6Pr"/>
    <property type="match status" value="1"/>
</dbReference>
<dbReference type="EMBL" id="VRMG01000004">
    <property type="protein sequence ID" value="TXN31974.1"/>
    <property type="molecule type" value="Genomic_DNA"/>
</dbReference>
<keyword evidence="2" id="KW-0812">Transmembrane</keyword>
<name>A0A5C8UTQ3_9MICO</name>
<feature type="transmembrane region" description="Helical" evidence="2">
    <location>
        <begin position="124"/>
        <end position="145"/>
    </location>
</feature>
<dbReference type="Proteomes" id="UP000321379">
    <property type="component" value="Unassembled WGS sequence"/>
</dbReference>
<dbReference type="AlphaFoldDB" id="A0A5C8UTQ3"/>
<proteinExistence type="predicted"/>
<feature type="transmembrane region" description="Helical" evidence="2">
    <location>
        <begin position="57"/>
        <end position="81"/>
    </location>
</feature>
<evidence type="ECO:0008006" key="5">
    <source>
        <dbReference type="Google" id="ProtNLM"/>
    </source>
</evidence>
<keyword evidence="2" id="KW-0472">Membrane</keyword>
<evidence type="ECO:0000313" key="3">
    <source>
        <dbReference type="EMBL" id="TXN31974.1"/>
    </source>
</evidence>
<keyword evidence="2" id="KW-1133">Transmembrane helix</keyword>
<organism evidence="3 4">
    <name type="scientific">Lacisediminihabitans profunda</name>
    <dbReference type="NCBI Taxonomy" id="2594790"/>
    <lineage>
        <taxon>Bacteria</taxon>
        <taxon>Bacillati</taxon>
        <taxon>Actinomycetota</taxon>
        <taxon>Actinomycetes</taxon>
        <taxon>Micrococcales</taxon>
        <taxon>Microbacteriaceae</taxon>
        <taxon>Lacisediminihabitans</taxon>
    </lineage>
</organism>
<evidence type="ECO:0000313" key="4">
    <source>
        <dbReference type="Proteomes" id="UP000321379"/>
    </source>
</evidence>
<evidence type="ECO:0000256" key="2">
    <source>
        <dbReference type="SAM" id="Phobius"/>
    </source>
</evidence>
<gene>
    <name evidence="3" type="ORF">FVP33_03360</name>
</gene>
<feature type="transmembrane region" description="Helical" evidence="2">
    <location>
        <begin position="157"/>
        <end position="177"/>
    </location>
</feature>
<feature type="transmembrane region" description="Helical" evidence="2">
    <location>
        <begin position="26"/>
        <end position="45"/>
    </location>
</feature>
<feature type="transmembrane region" description="Helical" evidence="2">
    <location>
        <begin position="197"/>
        <end position="218"/>
    </location>
</feature>
<protein>
    <recommendedName>
        <fullName evidence="5">Pr6Pr family membrane protein</fullName>
    </recommendedName>
</protein>
<accession>A0A5C8UTQ3</accession>
<dbReference type="InterPro" id="IPR049713">
    <property type="entry name" value="Pr6Pr-like"/>
</dbReference>
<keyword evidence="4" id="KW-1185">Reference proteome</keyword>
<dbReference type="RefSeq" id="WP_147782223.1">
    <property type="nucleotide sequence ID" value="NZ_VRMG01000004.1"/>
</dbReference>
<reference evidence="3 4" key="1">
    <citation type="submission" date="2019-08" db="EMBL/GenBank/DDBJ databases">
        <title>Bacterial whole genome sequence for Glaciihabitans sp. CHu50b-6-2.</title>
        <authorList>
            <person name="Jin L."/>
        </authorList>
    </citation>
    <scope>NUCLEOTIDE SEQUENCE [LARGE SCALE GENOMIC DNA]</scope>
    <source>
        <strain evidence="3 4">CHu50b-6-2</strain>
    </source>
</reference>
<sequence length="271" mass="28818">MQRDARFARGAAEVGGTVTVRAALGALRLGMATLCLVALVARFVWGLGSATFTPGNFFAYLTVQSNMAFVVVSVITGLIGLRGADDPTWLDTTRACVLSLTVSSGVVFGFLIEQAGARGFRIDVPWSDQVLHFWLPAIALLDWIAAPGRRRALWRTVAVVLVYTVGWGLVTLVRGPIVGWYPYFFLDPAQVSGPGEFFLFGGIALTLFGGISSGLVAISRTRPLYERWAIVSRSGAASSGAATPGSATASGVSNPRRARVRAALSRLPGRR</sequence>
<feature type="transmembrane region" description="Helical" evidence="2">
    <location>
        <begin position="93"/>
        <end position="112"/>
    </location>
</feature>
<feature type="region of interest" description="Disordered" evidence="1">
    <location>
        <begin position="237"/>
        <end position="258"/>
    </location>
</feature>
<comment type="caution">
    <text evidence="3">The sequence shown here is derived from an EMBL/GenBank/DDBJ whole genome shotgun (WGS) entry which is preliminary data.</text>
</comment>
<feature type="compositionally biased region" description="Low complexity" evidence="1">
    <location>
        <begin position="237"/>
        <end position="253"/>
    </location>
</feature>
<evidence type="ECO:0000256" key="1">
    <source>
        <dbReference type="SAM" id="MobiDB-lite"/>
    </source>
</evidence>